<dbReference type="GO" id="GO:0016020">
    <property type="term" value="C:membrane"/>
    <property type="evidence" value="ECO:0007669"/>
    <property type="project" value="UniProtKB-SubCell"/>
</dbReference>
<dbReference type="Pfam" id="PF03379">
    <property type="entry name" value="CcmB"/>
    <property type="match status" value="1"/>
</dbReference>
<feature type="transmembrane region" description="Helical" evidence="6">
    <location>
        <begin position="199"/>
        <end position="221"/>
    </location>
</feature>
<dbReference type="PRINTS" id="PR01414">
    <property type="entry name" value="CCMBBIOGNSIS"/>
</dbReference>
<dbReference type="AlphaFoldDB" id="A0A7Y0M021"/>
<dbReference type="GO" id="GO:0015232">
    <property type="term" value="F:heme transmembrane transporter activity"/>
    <property type="evidence" value="ECO:0007669"/>
    <property type="project" value="InterPro"/>
</dbReference>
<evidence type="ECO:0000256" key="4">
    <source>
        <dbReference type="ARBA" id="ARBA00022989"/>
    </source>
</evidence>
<gene>
    <name evidence="7" type="ORF">HIR71_12625</name>
</gene>
<accession>A0A7Y0M021</accession>
<keyword evidence="8" id="KW-1185">Reference proteome</keyword>
<proteinExistence type="inferred from homology"/>
<evidence type="ECO:0000256" key="6">
    <source>
        <dbReference type="SAM" id="Phobius"/>
    </source>
</evidence>
<keyword evidence="4 6" id="KW-1133">Transmembrane helix</keyword>
<feature type="transmembrane region" description="Helical" evidence="6">
    <location>
        <begin position="60"/>
        <end position="79"/>
    </location>
</feature>
<keyword evidence="3 6" id="KW-0812">Transmembrane</keyword>
<dbReference type="GO" id="GO:0017004">
    <property type="term" value="P:cytochrome complex assembly"/>
    <property type="evidence" value="ECO:0007669"/>
    <property type="project" value="InterPro"/>
</dbReference>
<comment type="subcellular location">
    <subcellularLocation>
        <location evidence="1">Membrane</location>
        <topology evidence="1">Multi-pass membrane protein</topology>
    </subcellularLocation>
</comment>
<dbReference type="EMBL" id="JABCJJ010000022">
    <property type="protein sequence ID" value="NMR21054.1"/>
    <property type="molecule type" value="Genomic_DNA"/>
</dbReference>
<organism evidence="7 8">
    <name type="scientific">Cellulomonas fimi</name>
    <dbReference type="NCBI Taxonomy" id="1708"/>
    <lineage>
        <taxon>Bacteria</taxon>
        <taxon>Bacillati</taxon>
        <taxon>Actinomycetota</taxon>
        <taxon>Actinomycetes</taxon>
        <taxon>Micrococcales</taxon>
        <taxon>Cellulomonadaceae</taxon>
        <taxon>Cellulomonas</taxon>
    </lineage>
</organism>
<feature type="transmembrane region" description="Helical" evidence="6">
    <location>
        <begin position="132"/>
        <end position="154"/>
    </location>
</feature>
<keyword evidence="5 6" id="KW-0472">Membrane</keyword>
<name>A0A7Y0M021_CELFI</name>
<protein>
    <submittedName>
        <fullName evidence="7">ABC transporter permease</fullName>
    </submittedName>
</protein>
<feature type="transmembrane region" description="Helical" evidence="6">
    <location>
        <begin position="166"/>
        <end position="187"/>
    </location>
</feature>
<dbReference type="RefSeq" id="WP_169325430.1">
    <property type="nucleotide sequence ID" value="NZ_JABCJJ010000022.1"/>
</dbReference>
<evidence type="ECO:0000256" key="3">
    <source>
        <dbReference type="ARBA" id="ARBA00022692"/>
    </source>
</evidence>
<evidence type="ECO:0000256" key="5">
    <source>
        <dbReference type="ARBA" id="ARBA00023136"/>
    </source>
</evidence>
<dbReference type="Proteomes" id="UP000562124">
    <property type="component" value="Unassembled WGS sequence"/>
</dbReference>
<comment type="caution">
    <text evidence="7">The sequence shown here is derived from an EMBL/GenBank/DDBJ whole genome shotgun (WGS) entry which is preliminary data.</text>
</comment>
<evidence type="ECO:0000256" key="1">
    <source>
        <dbReference type="ARBA" id="ARBA00004141"/>
    </source>
</evidence>
<evidence type="ECO:0000313" key="7">
    <source>
        <dbReference type="EMBL" id="NMR21054.1"/>
    </source>
</evidence>
<feature type="transmembrane region" description="Helical" evidence="6">
    <location>
        <begin position="28"/>
        <end position="48"/>
    </location>
</feature>
<dbReference type="InterPro" id="IPR003544">
    <property type="entry name" value="Cyt_c_biogenesis_CcmB"/>
</dbReference>
<feature type="transmembrane region" description="Helical" evidence="6">
    <location>
        <begin position="100"/>
        <end position="126"/>
    </location>
</feature>
<sequence length="225" mass="22983">MSRAVGAGEQVRALVGLQLALERRTGEALLVVAPFGAVALLLLPMAVGTDVPLLRQVGPGFYWLVVLLFGVMLTVRHSAEDGPGPRALLAQCGVDPVARALARVVADAVLLLAFQLLLAPVAVALYDPRIPGWPALLLVLPLVAVGLAALGALAGAVSAGVPGRAVLGPLLVVPLAVPLLLGATQVIEAAKYARAPWPWLVLMGLAGLLALLATVLTARALEEAG</sequence>
<evidence type="ECO:0000313" key="8">
    <source>
        <dbReference type="Proteomes" id="UP000562124"/>
    </source>
</evidence>
<reference evidence="7 8" key="1">
    <citation type="submission" date="2020-04" db="EMBL/GenBank/DDBJ databases">
        <title>Sequencing and Assembly of C. fimi.</title>
        <authorList>
            <person name="Ramsey A.R."/>
        </authorList>
    </citation>
    <scope>NUCLEOTIDE SEQUENCE [LARGE SCALE GENOMIC DNA]</scope>
    <source>
        <strain evidence="7 8">SB</strain>
    </source>
</reference>
<comment type="similarity">
    <text evidence="2">Belongs to the CcmB/CycW/HelB family.</text>
</comment>
<evidence type="ECO:0000256" key="2">
    <source>
        <dbReference type="ARBA" id="ARBA00010544"/>
    </source>
</evidence>